<reference evidence="7 8" key="1">
    <citation type="submission" date="2019-02" db="EMBL/GenBank/DDBJ databases">
        <title>Deep-cultivation of Planctomycetes and their phenomic and genomic characterization uncovers novel biology.</title>
        <authorList>
            <person name="Wiegand S."/>
            <person name="Jogler M."/>
            <person name="Boedeker C."/>
            <person name="Pinto D."/>
            <person name="Vollmers J."/>
            <person name="Rivas-Marin E."/>
            <person name="Kohn T."/>
            <person name="Peeters S.H."/>
            <person name="Heuer A."/>
            <person name="Rast P."/>
            <person name="Oberbeckmann S."/>
            <person name="Bunk B."/>
            <person name="Jeske O."/>
            <person name="Meyerdierks A."/>
            <person name="Storesund J.E."/>
            <person name="Kallscheuer N."/>
            <person name="Luecker S."/>
            <person name="Lage O.M."/>
            <person name="Pohl T."/>
            <person name="Merkel B.J."/>
            <person name="Hornburger P."/>
            <person name="Mueller R.-W."/>
            <person name="Bruemmer F."/>
            <person name="Labrenz M."/>
            <person name="Spormann A.M."/>
            <person name="Op den Camp H."/>
            <person name="Overmann J."/>
            <person name="Amann R."/>
            <person name="Jetten M.S.M."/>
            <person name="Mascher T."/>
            <person name="Medema M.H."/>
            <person name="Devos D.P."/>
            <person name="Kaster A.-K."/>
            <person name="Ovreas L."/>
            <person name="Rohde M."/>
            <person name="Galperin M.Y."/>
            <person name="Jogler C."/>
        </authorList>
    </citation>
    <scope>NUCLEOTIDE SEQUENCE [LARGE SCALE GENOMIC DNA]</scope>
    <source>
        <strain evidence="7 8">Pla163</strain>
    </source>
</reference>
<dbReference type="RefSeq" id="WP_145183560.1">
    <property type="nucleotide sequence ID" value="NZ_CP036290.1"/>
</dbReference>
<dbReference type="PANTHER" id="PTHR47366:SF1">
    <property type="entry name" value="TWO-ON-TWO HEMOGLOBIN-3"/>
    <property type="match status" value="1"/>
</dbReference>
<dbReference type="AlphaFoldDB" id="A0A518CWK1"/>
<evidence type="ECO:0000256" key="4">
    <source>
        <dbReference type="ARBA" id="ARBA00022723"/>
    </source>
</evidence>
<dbReference type="InterPro" id="IPR012292">
    <property type="entry name" value="Globin/Proto"/>
</dbReference>
<organism evidence="7 8">
    <name type="scientific">Rohdeia mirabilis</name>
    <dbReference type="NCBI Taxonomy" id="2528008"/>
    <lineage>
        <taxon>Bacteria</taxon>
        <taxon>Pseudomonadati</taxon>
        <taxon>Planctomycetota</taxon>
        <taxon>Planctomycetia</taxon>
        <taxon>Planctomycetia incertae sedis</taxon>
        <taxon>Rohdeia</taxon>
    </lineage>
</organism>
<dbReference type="GO" id="GO:0046872">
    <property type="term" value="F:metal ion binding"/>
    <property type="evidence" value="ECO:0007669"/>
    <property type="project" value="UniProtKB-KW"/>
</dbReference>
<dbReference type="InterPro" id="IPR009050">
    <property type="entry name" value="Globin-like_sf"/>
</dbReference>
<accession>A0A518CWK1</accession>
<evidence type="ECO:0000256" key="6">
    <source>
        <dbReference type="ARBA" id="ARBA00034496"/>
    </source>
</evidence>
<comment type="similarity">
    <text evidence="6">Belongs to the truncated hemoglobin family. Group II subfamily.</text>
</comment>
<sequence>MDQELYARIGEDGFERLVAGFYTRVRADDLLAPLYPDDDWEGAEQRLRDFLVGRFGGPQRYVEARGHPRLRMRHAPYPVDRAHRDRWVELMRASLDEADLPGPESEFLAAFFDQVATFLLNRAD</sequence>
<dbReference type="Proteomes" id="UP000319342">
    <property type="component" value="Chromosome"/>
</dbReference>
<dbReference type="OrthoDB" id="9790913at2"/>
<comment type="cofactor">
    <cofactor evidence="1">
        <name>heme</name>
        <dbReference type="ChEBI" id="CHEBI:30413"/>
    </cofactor>
</comment>
<keyword evidence="3" id="KW-0349">Heme</keyword>
<dbReference type="GO" id="GO:0019825">
    <property type="term" value="F:oxygen binding"/>
    <property type="evidence" value="ECO:0007669"/>
    <property type="project" value="InterPro"/>
</dbReference>
<dbReference type="InterPro" id="IPR044203">
    <property type="entry name" value="GlbO/GLB3-like"/>
</dbReference>
<dbReference type="GO" id="GO:0020037">
    <property type="term" value="F:heme binding"/>
    <property type="evidence" value="ECO:0007669"/>
    <property type="project" value="InterPro"/>
</dbReference>
<dbReference type="EMBL" id="CP036290">
    <property type="protein sequence ID" value="QDU83590.1"/>
    <property type="molecule type" value="Genomic_DNA"/>
</dbReference>
<evidence type="ECO:0000256" key="1">
    <source>
        <dbReference type="ARBA" id="ARBA00001971"/>
    </source>
</evidence>
<gene>
    <name evidence="7" type="primary">glbO</name>
    <name evidence="7" type="ORF">Pla163_06890</name>
</gene>
<dbReference type="Pfam" id="PF01152">
    <property type="entry name" value="Bac_globin"/>
    <property type="match status" value="1"/>
</dbReference>
<name>A0A518CWK1_9BACT</name>
<proteinExistence type="inferred from homology"/>
<evidence type="ECO:0000313" key="7">
    <source>
        <dbReference type="EMBL" id="QDU83590.1"/>
    </source>
</evidence>
<evidence type="ECO:0000256" key="3">
    <source>
        <dbReference type="ARBA" id="ARBA00022617"/>
    </source>
</evidence>
<dbReference type="PROSITE" id="PS01213">
    <property type="entry name" value="GLOBIN_FAM_2"/>
    <property type="match status" value="1"/>
</dbReference>
<dbReference type="Gene3D" id="1.10.490.10">
    <property type="entry name" value="Globins"/>
    <property type="match status" value="1"/>
</dbReference>
<keyword evidence="5" id="KW-0408">Iron</keyword>
<dbReference type="PANTHER" id="PTHR47366">
    <property type="entry name" value="TWO-ON-TWO HEMOGLOBIN-3"/>
    <property type="match status" value="1"/>
</dbReference>
<keyword evidence="8" id="KW-1185">Reference proteome</keyword>
<keyword evidence="4" id="KW-0479">Metal-binding</keyword>
<dbReference type="SUPFAM" id="SSF46458">
    <property type="entry name" value="Globin-like"/>
    <property type="match status" value="1"/>
</dbReference>
<evidence type="ECO:0000256" key="2">
    <source>
        <dbReference type="ARBA" id="ARBA00022448"/>
    </source>
</evidence>
<protein>
    <submittedName>
        <fullName evidence="7">Group 2 truncated hemoglobin GlbO</fullName>
    </submittedName>
</protein>
<keyword evidence="2" id="KW-0813">Transport</keyword>
<dbReference type="InterPro" id="IPR019795">
    <property type="entry name" value="Globin_bac-like_CS"/>
</dbReference>
<dbReference type="GO" id="GO:0005344">
    <property type="term" value="F:oxygen carrier activity"/>
    <property type="evidence" value="ECO:0007669"/>
    <property type="project" value="InterPro"/>
</dbReference>
<evidence type="ECO:0000313" key="8">
    <source>
        <dbReference type="Proteomes" id="UP000319342"/>
    </source>
</evidence>
<evidence type="ECO:0000256" key="5">
    <source>
        <dbReference type="ARBA" id="ARBA00023004"/>
    </source>
</evidence>
<dbReference type="InterPro" id="IPR001486">
    <property type="entry name" value="Hemoglobin_trunc"/>
</dbReference>